<feature type="chain" id="PRO_5034737149" evidence="9">
    <location>
        <begin position="22"/>
        <end position="1166"/>
    </location>
</feature>
<evidence type="ECO:0000313" key="14">
    <source>
        <dbReference type="Proteomes" id="UP000694569"/>
    </source>
</evidence>
<reference evidence="13" key="2">
    <citation type="submission" date="2025-09" db="UniProtKB">
        <authorList>
            <consortium name="Ensembl"/>
        </authorList>
    </citation>
    <scope>IDENTIFICATION</scope>
</reference>
<keyword evidence="8" id="KW-0325">Glycoprotein</keyword>
<dbReference type="Gene3D" id="6.20.50.160">
    <property type="match status" value="1"/>
</dbReference>
<dbReference type="Pfam" id="PF07703">
    <property type="entry name" value="A2M_BRD"/>
    <property type="match status" value="1"/>
</dbReference>
<evidence type="ECO:0000256" key="8">
    <source>
        <dbReference type="ARBA" id="ARBA00023180"/>
    </source>
</evidence>
<dbReference type="InterPro" id="IPR001599">
    <property type="entry name" value="Macroglobln_a2"/>
</dbReference>
<feature type="signal peptide" evidence="9">
    <location>
        <begin position="1"/>
        <end position="21"/>
    </location>
</feature>
<dbReference type="Pfam" id="PF01835">
    <property type="entry name" value="MG2"/>
    <property type="match status" value="1"/>
</dbReference>
<comment type="similarity">
    <text evidence="2">Belongs to the protease inhibitor I39 (alpha-2-macroglobulin) family.</text>
</comment>
<keyword evidence="3" id="KW-0964">Secreted</keyword>
<feature type="domain" description="Alpha-2-macroglobulin" evidence="11">
    <location>
        <begin position="629"/>
        <end position="718"/>
    </location>
</feature>
<dbReference type="InterPro" id="IPR013783">
    <property type="entry name" value="Ig-like_fold"/>
</dbReference>
<dbReference type="SUPFAM" id="SSF48239">
    <property type="entry name" value="Terpenoid cyclases/Protein prenyltransferases"/>
    <property type="match status" value="1"/>
</dbReference>
<evidence type="ECO:0000313" key="13">
    <source>
        <dbReference type="Ensembl" id="ENSLLEP00000039757.1"/>
    </source>
</evidence>
<evidence type="ECO:0000259" key="12">
    <source>
        <dbReference type="SMART" id="SM01361"/>
    </source>
</evidence>
<dbReference type="InterPro" id="IPR040839">
    <property type="entry name" value="MG4"/>
</dbReference>
<dbReference type="Pfam" id="PF17789">
    <property type="entry name" value="MG4"/>
    <property type="match status" value="1"/>
</dbReference>
<evidence type="ECO:0000256" key="5">
    <source>
        <dbReference type="ARBA" id="ARBA00022729"/>
    </source>
</evidence>
<dbReference type="SMART" id="SM01361">
    <property type="entry name" value="A2M_recep"/>
    <property type="match status" value="1"/>
</dbReference>
<keyword evidence="6" id="KW-0722">Serine protease inhibitor</keyword>
<dbReference type="InterPro" id="IPR050473">
    <property type="entry name" value="A2M/Complement_sys"/>
</dbReference>
<sequence>MLSRVLYVVLISLHVFWTLEAKLNYAVIVPSVIPLQSPQLMCLHIDGAKGETSVNVTLNTNNGAITLLERNLTEESFFSCDPFQVLGSIADNEDVATVSVSITSLGKVENKVSKVLLKRKRSKILIQTDKAVYKPGQHVKFRVMSLYENLLPCLQPDPGKNRIGQWLNVSVDQGIAEFSLPLSEEPPLGEYAIKVKDTEHTFSVEEYGEGPCNPYSHLVMCLSFQLDRTGCSTTEVEHRFLHLEQSNFQITRRGDASITEDGTGVQLSAQSQTQVSTTLEKVSFVDADNSYKAGIPYTVKLKVVDGRGEPIPDKAVHLSYRNNNVTEQMSSVTDVNGRASFTVENTASWKENVIIEATSMKEESPSLTTSQHVKAKIELSPFYSKSSSFLKLHSLENVLPCEGQQDVRVDYILKDPSLNPKVSHLDLHYLVGYTDVVFLLFSDIKGSTSFRFPHSVDSSPSLKVFVYVFLPRGEIVADLATFKVQKCFQNKVSVGFSRDEVLPGSDMSLQIQADPGSLCGLRVVDQSVTLMEPEKELTAEKVFIPSTSLVTFHDKEAVRSSDVWLDWLLTTRIYFLIGSKLRKHQISESIVKLDSVTSADSMDSSSENDTEDPQAVQEVERIRTYFPETWLWELKAVRDSGSVVLHKSAPDTITDWKAGALCMGPSGFGLSPPTSLRVFKPFFVDVTMPSSVVRGETFVMKASVFNYMKECIKVQTTMGSSKELMEEPCDDCLRSSCLCSDESKTFTWNLKAMKLGEKYVNITMQTEALDTKDLCHNELPIVPKKGNIDTVIKPLVVQISLSDPVFIRRMGENTRQMFPACYQRQLTYKRDDGSYRMFVCLYNVTSERTSKSIQVHWERPSAKPRAKQSSWYRAASAEVELTAYMLMTSLSGPEKDLGRASEMVNWLSRQQNPYGGFSSTTDTVVALQSLAKYAEATFSDARDVTVTVRSQTGVQEFHVDKTNRLLLQKASLPDIPGDYTLTASGSGCVYVQTVLRYNVPPPRSDAAFAVRVEVKPDQCPGESVKKLQLNIHTEYTGSRAQSNMAIVEVKLLSGFIPVKSSVRELEKNKVIQRSDISMDMVTLYLNELKHESVHLPFMVEQDIEVKNLKPATVKVYDYYETGEYGIGEYNSPCSSGKETINILQRTLFMPGVSNLSPPDLLELHLP</sequence>
<dbReference type="InterPro" id="IPR011626">
    <property type="entry name" value="Alpha-macroglobulin_TED"/>
</dbReference>
<dbReference type="SUPFAM" id="SSF81296">
    <property type="entry name" value="E set domains"/>
    <property type="match status" value="1"/>
</dbReference>
<dbReference type="InterPro" id="IPR011625">
    <property type="entry name" value="A2M_N_BRD"/>
</dbReference>
<keyword evidence="7" id="KW-1015">Disulfide bond</keyword>
<evidence type="ECO:0000256" key="3">
    <source>
        <dbReference type="ARBA" id="ARBA00022525"/>
    </source>
</evidence>
<dbReference type="Pfam" id="PF07677">
    <property type="entry name" value="A2M_recep"/>
    <property type="match status" value="1"/>
</dbReference>
<dbReference type="GeneTree" id="ENSGT00940000163990"/>
<dbReference type="InterPro" id="IPR008930">
    <property type="entry name" value="Terpenoid_cyclase/PrenylTrfase"/>
</dbReference>
<dbReference type="Pfam" id="PF00207">
    <property type="entry name" value="A2M"/>
    <property type="match status" value="1"/>
</dbReference>
<dbReference type="PANTHER" id="PTHR11412">
    <property type="entry name" value="MACROGLOBULIN / COMPLEMENT"/>
    <property type="match status" value="1"/>
</dbReference>
<reference evidence="13" key="1">
    <citation type="submission" date="2025-08" db="UniProtKB">
        <authorList>
            <consortium name="Ensembl"/>
        </authorList>
    </citation>
    <scope>IDENTIFICATION</scope>
</reference>
<name>A0A8C5WI50_9ANUR</name>
<dbReference type="Gene3D" id="2.20.130.20">
    <property type="match status" value="1"/>
</dbReference>
<dbReference type="FunFam" id="2.60.40.1930:FF:000001">
    <property type="entry name" value="CD109 isoform 3"/>
    <property type="match status" value="1"/>
</dbReference>
<dbReference type="GO" id="GO:0005615">
    <property type="term" value="C:extracellular space"/>
    <property type="evidence" value="ECO:0007669"/>
    <property type="project" value="InterPro"/>
</dbReference>
<dbReference type="SUPFAM" id="SSF49410">
    <property type="entry name" value="Alpha-macroglobulin receptor domain"/>
    <property type="match status" value="1"/>
</dbReference>
<dbReference type="SMART" id="SM01359">
    <property type="entry name" value="A2M_N_2"/>
    <property type="match status" value="1"/>
</dbReference>
<keyword evidence="5 9" id="KW-0732">Signal</keyword>
<keyword evidence="4" id="KW-0646">Protease inhibitor</keyword>
<dbReference type="SUPFAM" id="SSF49373">
    <property type="entry name" value="Invasin/intimin cell-adhesion fragments"/>
    <property type="match status" value="1"/>
</dbReference>
<evidence type="ECO:0000256" key="6">
    <source>
        <dbReference type="ARBA" id="ARBA00022900"/>
    </source>
</evidence>
<keyword evidence="14" id="KW-1185">Reference proteome</keyword>
<accession>A0A8C5WI50</accession>
<feature type="domain" description="Alpha-macroglobulin receptor-binding" evidence="12">
    <location>
        <begin position="1042"/>
        <end position="1129"/>
    </location>
</feature>
<feature type="domain" description="Alpha-2-macroglobulin bait region" evidence="10">
    <location>
        <begin position="390"/>
        <end position="531"/>
    </location>
</feature>
<dbReference type="Proteomes" id="UP000694569">
    <property type="component" value="Unplaced"/>
</dbReference>
<evidence type="ECO:0000259" key="10">
    <source>
        <dbReference type="SMART" id="SM01359"/>
    </source>
</evidence>
<dbReference type="GO" id="GO:0004867">
    <property type="term" value="F:serine-type endopeptidase inhibitor activity"/>
    <property type="evidence" value="ECO:0007669"/>
    <property type="project" value="UniProtKB-KW"/>
</dbReference>
<organism evidence="13 14">
    <name type="scientific">Leptobrachium leishanense</name>
    <name type="common">Leishan spiny toad</name>
    <dbReference type="NCBI Taxonomy" id="445787"/>
    <lineage>
        <taxon>Eukaryota</taxon>
        <taxon>Metazoa</taxon>
        <taxon>Chordata</taxon>
        <taxon>Craniata</taxon>
        <taxon>Vertebrata</taxon>
        <taxon>Euteleostomi</taxon>
        <taxon>Amphibia</taxon>
        <taxon>Batrachia</taxon>
        <taxon>Anura</taxon>
        <taxon>Pelobatoidea</taxon>
        <taxon>Megophryidae</taxon>
        <taxon>Leptobrachium</taxon>
    </lineage>
</organism>
<proteinExistence type="inferred from homology"/>
<dbReference type="Pfam" id="PF07678">
    <property type="entry name" value="TED_complement"/>
    <property type="match status" value="1"/>
</dbReference>
<dbReference type="Gene3D" id="2.60.40.10">
    <property type="entry name" value="Immunoglobulins"/>
    <property type="match status" value="2"/>
</dbReference>
<dbReference type="Ensembl" id="ENSLLET00000041358.1">
    <property type="protein sequence ID" value="ENSLLEP00000039757.1"/>
    <property type="gene ID" value="ENSLLEG00000023504.1"/>
</dbReference>
<comment type="subcellular location">
    <subcellularLocation>
        <location evidence="1">Secreted</location>
    </subcellularLocation>
</comment>
<dbReference type="SMART" id="SM01360">
    <property type="entry name" value="A2M"/>
    <property type="match status" value="1"/>
</dbReference>
<evidence type="ECO:0000256" key="2">
    <source>
        <dbReference type="ARBA" id="ARBA00010952"/>
    </source>
</evidence>
<dbReference type="InterPro" id="IPR008964">
    <property type="entry name" value="Invasin/intimin_cell_adhesion"/>
</dbReference>
<dbReference type="InterPro" id="IPR014756">
    <property type="entry name" value="Ig_E-set"/>
</dbReference>
<dbReference type="InterPro" id="IPR002890">
    <property type="entry name" value="MG2"/>
</dbReference>
<dbReference type="AlphaFoldDB" id="A0A8C5WI50"/>
<protein>
    <submittedName>
        <fullName evidence="13">Uncharacterized protein</fullName>
    </submittedName>
</protein>
<evidence type="ECO:0000256" key="1">
    <source>
        <dbReference type="ARBA" id="ARBA00004613"/>
    </source>
</evidence>
<evidence type="ECO:0000256" key="9">
    <source>
        <dbReference type="SAM" id="SignalP"/>
    </source>
</evidence>
<evidence type="ECO:0000256" key="4">
    <source>
        <dbReference type="ARBA" id="ARBA00022690"/>
    </source>
</evidence>
<dbReference type="Gene3D" id="2.60.40.1930">
    <property type="match status" value="2"/>
</dbReference>
<dbReference type="InterPro" id="IPR009048">
    <property type="entry name" value="A-macroglobulin_rcpt-bd"/>
</dbReference>
<dbReference type="Gene3D" id="2.60.40.690">
    <property type="entry name" value="Alpha-macroglobulin, receptor-binding domain"/>
    <property type="match status" value="1"/>
</dbReference>
<dbReference type="InterPro" id="IPR036595">
    <property type="entry name" value="A-macroglobulin_rcpt-bd_sf"/>
</dbReference>
<dbReference type="OrthoDB" id="9998011at2759"/>
<evidence type="ECO:0000259" key="11">
    <source>
        <dbReference type="SMART" id="SM01360"/>
    </source>
</evidence>
<dbReference type="Gene3D" id="1.50.10.20">
    <property type="match status" value="1"/>
</dbReference>
<evidence type="ECO:0000256" key="7">
    <source>
        <dbReference type="ARBA" id="ARBA00023157"/>
    </source>
</evidence>
<dbReference type="PANTHER" id="PTHR11412:SF182">
    <property type="entry name" value="ALPHA-2-MACROGLOBULIN-LIKE PROTEIN 1"/>
    <property type="match status" value="1"/>
</dbReference>